<feature type="signal peptide" evidence="1">
    <location>
        <begin position="1"/>
        <end position="18"/>
    </location>
</feature>
<organism evidence="2 3">
    <name type="scientific">Aspergillus fijiensis CBS 313.89</name>
    <dbReference type="NCBI Taxonomy" id="1448319"/>
    <lineage>
        <taxon>Eukaryota</taxon>
        <taxon>Fungi</taxon>
        <taxon>Dikarya</taxon>
        <taxon>Ascomycota</taxon>
        <taxon>Pezizomycotina</taxon>
        <taxon>Eurotiomycetes</taxon>
        <taxon>Eurotiomycetidae</taxon>
        <taxon>Eurotiales</taxon>
        <taxon>Aspergillaceae</taxon>
        <taxon>Aspergillus</taxon>
    </lineage>
</organism>
<keyword evidence="3" id="KW-1185">Reference proteome</keyword>
<evidence type="ECO:0000313" key="2">
    <source>
        <dbReference type="EMBL" id="RAK80249.1"/>
    </source>
</evidence>
<name>A0A8G1RWL8_9EURO</name>
<dbReference type="GeneID" id="63867291"/>
<accession>A0A8G1RWL8</accession>
<reference evidence="2 3" key="1">
    <citation type="submission" date="2018-02" db="EMBL/GenBank/DDBJ databases">
        <title>The genomes of Aspergillus section Nigri reveals drivers in fungal speciation.</title>
        <authorList>
            <consortium name="DOE Joint Genome Institute"/>
            <person name="Vesth T.C."/>
            <person name="Nybo J."/>
            <person name="Theobald S."/>
            <person name="Brandl J."/>
            <person name="Frisvad J.C."/>
            <person name="Nielsen K.F."/>
            <person name="Lyhne E.K."/>
            <person name="Kogle M.E."/>
            <person name="Kuo A."/>
            <person name="Riley R."/>
            <person name="Clum A."/>
            <person name="Nolan M."/>
            <person name="Lipzen A."/>
            <person name="Salamov A."/>
            <person name="Henrissat B."/>
            <person name="Wiebenga A."/>
            <person name="De vries R.P."/>
            <person name="Grigoriev I.V."/>
            <person name="Mortensen U.H."/>
            <person name="Andersen M.R."/>
            <person name="Baker S.E."/>
        </authorList>
    </citation>
    <scope>NUCLEOTIDE SEQUENCE [LARGE SCALE GENOMIC DNA]</scope>
    <source>
        <strain evidence="2 3">CBS 313.89</strain>
    </source>
</reference>
<dbReference type="OrthoDB" id="5420032at2759"/>
<evidence type="ECO:0000256" key="1">
    <source>
        <dbReference type="SAM" id="SignalP"/>
    </source>
</evidence>
<dbReference type="AlphaFoldDB" id="A0A8G1RWL8"/>
<evidence type="ECO:0000313" key="3">
    <source>
        <dbReference type="Proteomes" id="UP000249789"/>
    </source>
</evidence>
<protein>
    <submittedName>
        <fullName evidence="2">Uncharacterized protein</fullName>
    </submittedName>
</protein>
<dbReference type="VEuPathDB" id="FungiDB:BO72DRAFT_525475"/>
<dbReference type="EMBL" id="KZ824630">
    <property type="protein sequence ID" value="RAK80249.1"/>
    <property type="molecule type" value="Genomic_DNA"/>
</dbReference>
<sequence length="80" mass="8856">MLARTLVLLLIASLGAVGAPVKRDEEGTVIVDPAREIIWTKNYGEYEKREEDGAVVDPAREIIWTKNYGEIKVEGLKSGN</sequence>
<dbReference type="RefSeq" id="XP_040804259.1">
    <property type="nucleotide sequence ID" value="XM_040949956.1"/>
</dbReference>
<gene>
    <name evidence="2" type="ORF">BO72DRAFT_525475</name>
</gene>
<proteinExistence type="predicted"/>
<dbReference type="Proteomes" id="UP000249789">
    <property type="component" value="Unassembled WGS sequence"/>
</dbReference>
<keyword evidence="1" id="KW-0732">Signal</keyword>
<feature type="chain" id="PRO_5034197558" evidence="1">
    <location>
        <begin position="19"/>
        <end position="80"/>
    </location>
</feature>